<organism evidence="3">
    <name type="scientific">Arabidopsis thaliana</name>
    <name type="common">Mouse-ear cress</name>
    <dbReference type="NCBI Taxonomy" id="3702"/>
    <lineage>
        <taxon>Eukaryota</taxon>
        <taxon>Viridiplantae</taxon>
        <taxon>Streptophyta</taxon>
        <taxon>Embryophyta</taxon>
        <taxon>Tracheophyta</taxon>
        <taxon>Spermatophyta</taxon>
        <taxon>Magnoliopsida</taxon>
        <taxon>eudicotyledons</taxon>
        <taxon>Gunneridae</taxon>
        <taxon>Pentapetalae</taxon>
        <taxon>rosids</taxon>
        <taxon>malvids</taxon>
        <taxon>Brassicales</taxon>
        <taxon>Brassicaceae</taxon>
        <taxon>Camelineae</taxon>
        <taxon>Arabidopsis</taxon>
    </lineage>
</organism>
<feature type="transmembrane region" description="Helical" evidence="2">
    <location>
        <begin position="27"/>
        <end position="49"/>
    </location>
</feature>
<evidence type="ECO:0000313" key="3">
    <source>
        <dbReference type="EMBL" id="BAA97357.1"/>
    </source>
</evidence>
<accession>Q9LU79</accession>
<feature type="compositionally biased region" description="Polar residues" evidence="1">
    <location>
        <begin position="459"/>
        <end position="469"/>
    </location>
</feature>
<feature type="region of interest" description="Disordered" evidence="1">
    <location>
        <begin position="205"/>
        <end position="478"/>
    </location>
</feature>
<dbReference type="PANTHER" id="PTHR33098:SF71">
    <property type="entry name" value="HYDROXYPROLINE-RICH GLYCOPROTEIN FAMILY PROTEIN"/>
    <property type="match status" value="1"/>
</dbReference>
<evidence type="ECO:0000256" key="2">
    <source>
        <dbReference type="SAM" id="Phobius"/>
    </source>
</evidence>
<feature type="compositionally biased region" description="Pro residues" evidence="1">
    <location>
        <begin position="295"/>
        <end position="311"/>
    </location>
</feature>
<feature type="compositionally biased region" description="Basic residues" evidence="1">
    <location>
        <begin position="409"/>
        <end position="418"/>
    </location>
</feature>
<dbReference type="AlphaFoldDB" id="Q9LU79"/>
<reference key="2">
    <citation type="journal article" date="2000" name="Nature">
        <title>Sequence and analysis of chromosome 5 of the plant Arabidopsis thaliana.</title>
        <authorList>
            <consortium name="Kazusa DNA Research Institute"/>
            <consortium name="Cold Spring Harbor and Washington University in St Louis Sequencing Consortium"/>
            <consortium name="European Union Arabidopsis Genome Sequencing Consortium"/>
            <person name="Tabata S."/>
            <person name="Kaneko T."/>
            <person name="Nakamura Y."/>
            <person name="Kotani H."/>
            <person name="Kato T."/>
            <person name="Asamizu E."/>
            <person name="Miyajima N."/>
            <person name="Sasamoto S."/>
            <person name="Kimura T."/>
            <person name="Hosouchi T."/>
            <person name="Kawashima K."/>
            <person name="Kohara M."/>
            <person name="Matsumoto M."/>
            <person name="Matsuno A."/>
            <person name="Muraki A."/>
            <person name="Nakayama S."/>
            <person name="Nakazaki N."/>
            <person name="Naruo K."/>
            <person name="Okumura S."/>
            <person name="Shinpo S."/>
            <person name="Takeuchi C."/>
            <person name="Wada T."/>
            <person name="Watanabe A."/>
            <person name="Yamada M."/>
            <person name="Yasuda M."/>
            <person name="Sato S."/>
            <person name="de la Bastide M."/>
            <person name="Huang E."/>
            <person name="Spiegel L."/>
            <person name="Gnoj L."/>
            <person name="O'Shaughnessy A."/>
            <person name="Preston R."/>
            <person name="Habermann K."/>
            <person name="Murray J."/>
            <person name="Johnson D."/>
            <person name="Rohlfing T."/>
            <person name="Nelson J."/>
            <person name="Stoneking T."/>
            <person name="Pepin K."/>
            <person name="Spieth J."/>
            <person name="Sekhon M."/>
            <person name="Armstrong J."/>
            <person name="Becker M."/>
            <person name="Belter E."/>
            <person name="Cordum H."/>
            <person name="Cordes M."/>
            <person name="Courtney L."/>
            <person name="Courtney W."/>
            <person name="Dante M."/>
            <person name="Du H."/>
            <person name="Edwards J."/>
            <person name="Fryman J."/>
            <person name="Haakensen B."/>
            <person name="Lamar E."/>
            <person name="Latreille P."/>
            <person name="Leonard S."/>
            <person name="Meyer R."/>
            <person name="Mulvaney E."/>
            <person name="Ozersky P."/>
            <person name="Riley A."/>
            <person name="Strowmatt C."/>
            <person name="Wagner-McPherson C."/>
            <person name="Wollam A."/>
            <person name="Yoakum M."/>
            <person name="Bell M."/>
            <person name="Dedhia N."/>
            <person name="Parnell L."/>
            <person name="Shah R."/>
            <person name="Rodriguez M."/>
            <person name="See L.H."/>
            <person name="Vil D."/>
            <person name="Baker J."/>
            <person name="Kirchoff K."/>
            <person name="Toth K."/>
            <person name="King L."/>
            <person name="Bahret A."/>
            <person name="Miller B."/>
            <person name="Marra M."/>
            <person name="Martienssen R."/>
            <person name="McCombie W.R."/>
            <person name="Wilson R.K."/>
            <person name="Murphy G."/>
            <person name="Bancroft I."/>
            <person name="Volckaert G."/>
            <person name="Wambutt R."/>
            <person name="Dusterhoft A."/>
            <person name="Stiekema W."/>
            <person name="Pohl T."/>
            <person name="Entian K.D."/>
            <person name="Terryn N."/>
            <person name="Hartley N."/>
            <person name="Bent E."/>
            <person name="Johnson S."/>
            <person name="Langham S.A."/>
            <person name="McCullagh B."/>
            <person name="Robben J."/>
            <person name="Grymonprez B."/>
            <person name="Zimmermann W."/>
            <person name="Ramsperger U."/>
            <person name="Wedler H."/>
            <person name="Balke K."/>
            <person name="Wedler E."/>
            <person name="Peters S."/>
            <person name="van Staveren M."/>
            <person name="Dirkse W."/>
            <person name="Mooijman P."/>
            <person name="Lankhorst R.K."/>
            <person name="Weitzenegger T."/>
            <person name="Bothe G."/>
            <person name="Rose M."/>
            <person name="Hauf J."/>
            <person name="Berneiser S."/>
            <person name="Hempel S."/>
            <person name="Feldpausch M."/>
            <person name="Lamberth S."/>
            <person name="Villarroel R."/>
            <person name="Gielen J."/>
            <person name="Ardiles W."/>
            <person name="Bents O."/>
            <person name="Lemcke K."/>
            <person name="Kolesov G."/>
            <person name="Mayer K."/>
            <person name="Rudd S."/>
            <person name="Schoof H."/>
            <person name="Schueller C."/>
            <person name="Zaccaria P."/>
            <person name="Mewes H.W."/>
            <person name="Bevan M."/>
            <person name="Fransz P."/>
        </authorList>
    </citation>
    <scope>NUCLEOTIDE SEQUENCE [LARGE SCALE GENOMIC DNA]</scope>
    <source>
        <strain>cv. Columbia</strain>
    </source>
</reference>
<keyword evidence="2" id="KW-1133">Transmembrane helix</keyword>
<sequence length="607" mass="67287">MDDQPPLIWPQFDSTGYARRRSSIPAILVPAMIGVTSAAIFLVFVTFVVPTFLSVTSQILQPASVKRGWDSINVVLVVFAILCGVLARRNDDGLSSESLHGGEEEEVGGGAVTNGEMTVGEISKISSSSSTVSEQWFDDVYDSDRLKIYESVSSRSFSHGLPVTGNVPLRRSSSSYPDLRQGVFRETGDRRFRFYDDFEIDKYRSQDSSSYQQFQNLSKTEIEEEESEPKEIQIDTFVVKPSSPPQQPPATPPPPPPPPPVEVPQKPRRTHRSVRNRDLQENAKRSETKFKRTFQPPPSPPPPPPPPPPQPLIAATPPRKQGTLQRRKSNAAKEIKMVFASLYNQGKKKKKLQKSKRKERIESSPMVEDVTEPPQYQSLIPPPSPPPPPPPPPPPLRSSQSVFYGLFKKGVKSNKKIHSVPAPPPPPPPRYTQFDPQTPPRRVKSGRPPRPTKPKNFNEENNGQGSPLIQITPPPPPPPPFRVPPLKYVVSGDFAKIRSNQSSRCSSPEREVFDIGWGLELTQSDGGVETKAAVSGGGMPGFCPSPDVDTKADNFIARLRDEWRLDKINSVNRKSKDSSSKVTGNIGIIGIVISGKWFQTGWLVFWV</sequence>
<dbReference type="PANTHER" id="PTHR33098">
    <property type="entry name" value="COTTON FIBER (DUF761)"/>
    <property type="match status" value="1"/>
</dbReference>
<proteinExistence type="predicted"/>
<feature type="compositionally biased region" description="Basic and acidic residues" evidence="1">
    <location>
        <begin position="275"/>
        <end position="290"/>
    </location>
</feature>
<feature type="compositionally biased region" description="Polar residues" evidence="1">
    <location>
        <begin position="206"/>
        <end position="219"/>
    </location>
</feature>
<dbReference type="EMBL" id="AB023042">
    <property type="protein sequence ID" value="BAA97357.1"/>
    <property type="molecule type" value="Genomic_DNA"/>
</dbReference>
<feature type="compositionally biased region" description="Pro residues" evidence="1">
    <location>
        <begin position="421"/>
        <end position="430"/>
    </location>
</feature>
<keyword evidence="2" id="KW-0812">Transmembrane</keyword>
<protein>
    <submittedName>
        <fullName evidence="3">Gb|AAF21150.1</fullName>
    </submittedName>
</protein>
<dbReference type="PhylomeDB" id="Q9LU79"/>
<evidence type="ECO:0000256" key="1">
    <source>
        <dbReference type="SAM" id="MobiDB-lite"/>
    </source>
</evidence>
<feature type="compositionally biased region" description="Pro residues" evidence="1">
    <location>
        <begin position="380"/>
        <end position="396"/>
    </location>
</feature>
<name>Q9LU79_ARATH</name>
<keyword evidence="2" id="KW-0472">Membrane</keyword>
<feature type="compositionally biased region" description="Basic residues" evidence="1">
    <location>
        <begin position="346"/>
        <end position="358"/>
    </location>
</feature>
<dbReference type="TAIR" id="AT5G57070"/>
<feature type="compositionally biased region" description="Basic residues" evidence="1">
    <location>
        <begin position="441"/>
        <end position="453"/>
    </location>
</feature>
<reference evidence="3" key="1">
    <citation type="journal article" date="2000" name="DNA Res.">
        <title>Structural analysis of Arabidopsis thaliana chromosome 5. X. Sequence features of the regions of 3,076,755 bp covered by sixty P1 and TAC clones.</title>
        <authorList>
            <person name="Sato S."/>
            <person name="Nakamura Y."/>
            <person name="Kaneko T."/>
            <person name="Katoh T."/>
            <person name="Asamizu E."/>
            <person name="Kotani H."/>
            <person name="Tabata S."/>
        </authorList>
    </citation>
    <scope>NUCLEOTIDE SEQUENCE [LARGE SCALE GENOMIC DNA]</scope>
</reference>
<dbReference type="ExpressionAtlas" id="Q9LU79">
    <property type="expression patterns" value="baseline and differential"/>
</dbReference>
<feature type="region of interest" description="Disordered" evidence="1">
    <location>
        <begin position="94"/>
        <end position="113"/>
    </location>
</feature>
<feature type="compositionally biased region" description="Pro residues" evidence="1">
    <location>
        <begin position="242"/>
        <end position="262"/>
    </location>
</feature>